<evidence type="ECO:0008006" key="3">
    <source>
        <dbReference type="Google" id="ProtNLM"/>
    </source>
</evidence>
<organism evidence="1 2">
    <name type="scientific">Staphylococcus cohnii</name>
    <dbReference type="NCBI Taxonomy" id="29382"/>
    <lineage>
        <taxon>Bacteria</taxon>
        <taxon>Bacillati</taxon>
        <taxon>Bacillota</taxon>
        <taxon>Bacilli</taxon>
        <taxon>Bacillales</taxon>
        <taxon>Staphylococcaceae</taxon>
        <taxon>Staphylococcus</taxon>
        <taxon>Staphylococcus cohnii species complex</taxon>
    </lineage>
</organism>
<gene>
    <name evidence="1" type="ORF">P5X59_10950</name>
</gene>
<accession>A0ABT6J236</accession>
<reference evidence="1 2" key="1">
    <citation type="submission" date="2023-03" db="EMBL/GenBank/DDBJ databases">
        <title>Bacterial isolates from washroom surfaces on a university campus.</title>
        <authorList>
            <person name="Holman D.B."/>
            <person name="Gzyl K.E."/>
            <person name="Taheri A.E."/>
        </authorList>
    </citation>
    <scope>NUCLEOTIDE SEQUENCE [LARGE SCALE GENOMIC DNA]</scope>
    <source>
        <strain evidence="1 2">RD01</strain>
    </source>
</reference>
<proteinExistence type="predicted"/>
<keyword evidence="2" id="KW-1185">Reference proteome</keyword>
<comment type="caution">
    <text evidence="1">The sequence shown here is derived from an EMBL/GenBank/DDBJ whole genome shotgun (WGS) entry which is preliminary data.</text>
</comment>
<protein>
    <recommendedName>
        <fullName evidence="3">Phage protein</fullName>
    </recommendedName>
</protein>
<dbReference type="EMBL" id="JAROYR010000018">
    <property type="protein sequence ID" value="MDH5158826.1"/>
    <property type="molecule type" value="Genomic_DNA"/>
</dbReference>
<evidence type="ECO:0000313" key="2">
    <source>
        <dbReference type="Proteomes" id="UP001159200"/>
    </source>
</evidence>
<evidence type="ECO:0000313" key="1">
    <source>
        <dbReference type="EMBL" id="MDH5158826.1"/>
    </source>
</evidence>
<dbReference type="RefSeq" id="WP_031770317.1">
    <property type="nucleotide sequence ID" value="NZ_JAROYJ010000013.1"/>
</dbReference>
<dbReference type="Proteomes" id="UP001159200">
    <property type="component" value="Unassembled WGS sequence"/>
</dbReference>
<sequence length="128" mass="14880">MATNKIQQRYRIDGKYIDMISQVEKDNNLNSKGAALEYLLEENIRLKQLLSEKNHENITEDTSKILKAINQSSKDIKAILEFANTYAYREVIEENISATESPTNWLNEAQEEVSKQIQLKRTHKLSEH</sequence>
<name>A0ABT6J236_9STAP</name>